<dbReference type="Pfam" id="PF05834">
    <property type="entry name" value="Lycopene_cycl"/>
    <property type="match status" value="1"/>
</dbReference>
<dbReference type="RefSeq" id="WP_139698082.1">
    <property type="nucleotide sequence ID" value="NZ_CP074074.1"/>
</dbReference>
<name>A0A5C4SHN3_9FLAO</name>
<organism evidence="1 2">
    <name type="scientific">Allotamlana fucoidanivorans</name>
    <dbReference type="NCBI Taxonomy" id="2583814"/>
    <lineage>
        <taxon>Bacteria</taxon>
        <taxon>Pseudomonadati</taxon>
        <taxon>Bacteroidota</taxon>
        <taxon>Flavobacteriia</taxon>
        <taxon>Flavobacteriales</taxon>
        <taxon>Flavobacteriaceae</taxon>
        <taxon>Allotamlana</taxon>
    </lineage>
</organism>
<dbReference type="Gene3D" id="3.50.50.60">
    <property type="entry name" value="FAD/NAD(P)-binding domain"/>
    <property type="match status" value="1"/>
</dbReference>
<sequence length="382" mass="45045">MTRDTSHFDYIIIGSGLAGFQLALKMASDSFFSDKKIALIDPSKKTKNDKTWSFWEKQPSFWDDLVFKSWQKASIITSKDSITLNLVPYCYKTIKSIDFYSYAKQILNNKKNFIVHHETVTNTSELEYVKVTTDKNTYTAHHVFDSRIPDTFNINTSKHSSIIQHFKGWVIRCNTNVFDNHCMTMMDFRLKDGNQTTFTYVLPFSKNEALIEFTYFTKETVEASVYDEYIAQYITNYLNIDSYTIVETEIGQIPMTDYPFEKLNTLRITKIGTAGGWVKGSTGYAFKHTEKKAHRIIENIKANRLPTYKLSKKRFKFYDKIFLKVLQDENEKGEWIFYQFYKKNNVQTMFKFLDEESTFFEDLQIMWSLFSFSFIKAFFKTL</sequence>
<protein>
    <submittedName>
        <fullName evidence="1">Lycopene cyclase</fullName>
    </submittedName>
</protein>
<dbReference type="OrthoDB" id="24355at2"/>
<dbReference type="AlphaFoldDB" id="A0A5C4SHN3"/>
<proteinExistence type="predicted"/>
<comment type="caution">
    <text evidence="1">The sequence shown here is derived from an EMBL/GenBank/DDBJ whole genome shotgun (WGS) entry which is preliminary data.</text>
</comment>
<dbReference type="InterPro" id="IPR036188">
    <property type="entry name" value="FAD/NAD-bd_sf"/>
</dbReference>
<evidence type="ECO:0000313" key="2">
    <source>
        <dbReference type="Proteomes" id="UP000308713"/>
    </source>
</evidence>
<dbReference type="SUPFAM" id="SSF51905">
    <property type="entry name" value="FAD/NAD(P)-binding domain"/>
    <property type="match status" value="1"/>
</dbReference>
<reference evidence="1 2" key="1">
    <citation type="submission" date="2019-05" db="EMBL/GenBank/DDBJ databases">
        <title>Tamlana fucoidanivorans sp. nov., isolated from the surface of algae collected from Fujian province in China.</title>
        <authorList>
            <person name="Li J."/>
        </authorList>
    </citation>
    <scope>NUCLEOTIDE SEQUENCE [LARGE SCALE GENOMIC DNA]</scope>
    <source>
        <strain evidence="1 2">CW2-9</strain>
    </source>
</reference>
<gene>
    <name evidence="1" type="ORF">FGF67_12490</name>
</gene>
<accession>A0A5C4SHN3</accession>
<dbReference type="EMBL" id="VDCS01000011">
    <property type="protein sequence ID" value="TNJ43165.1"/>
    <property type="molecule type" value="Genomic_DNA"/>
</dbReference>
<evidence type="ECO:0000313" key="1">
    <source>
        <dbReference type="EMBL" id="TNJ43165.1"/>
    </source>
</evidence>
<keyword evidence="2" id="KW-1185">Reference proteome</keyword>
<dbReference type="Proteomes" id="UP000308713">
    <property type="component" value="Unassembled WGS sequence"/>
</dbReference>